<organism evidence="5 6">
    <name type="scientific">Viridothelium virens</name>
    <name type="common">Speckled blister lichen</name>
    <name type="synonym">Trypethelium virens</name>
    <dbReference type="NCBI Taxonomy" id="1048519"/>
    <lineage>
        <taxon>Eukaryota</taxon>
        <taxon>Fungi</taxon>
        <taxon>Dikarya</taxon>
        <taxon>Ascomycota</taxon>
        <taxon>Pezizomycotina</taxon>
        <taxon>Dothideomycetes</taxon>
        <taxon>Dothideomycetes incertae sedis</taxon>
        <taxon>Trypetheliales</taxon>
        <taxon>Trypetheliaceae</taxon>
        <taxon>Viridothelium</taxon>
    </lineage>
</organism>
<dbReference type="OrthoDB" id="3358371at2759"/>
<evidence type="ECO:0000313" key="5">
    <source>
        <dbReference type="EMBL" id="KAF2231400.1"/>
    </source>
</evidence>
<dbReference type="EMBL" id="ML991827">
    <property type="protein sequence ID" value="KAF2231400.1"/>
    <property type="molecule type" value="Genomic_DNA"/>
</dbReference>
<keyword evidence="2" id="KW-0521">NADP</keyword>
<feature type="domain" description="NmrA-like" evidence="4">
    <location>
        <begin position="5"/>
        <end position="81"/>
    </location>
</feature>
<dbReference type="PANTHER" id="PTHR42748:SF30">
    <property type="entry name" value="NMRA-LIKE DOMAIN-CONTAINING PROTEIN"/>
    <property type="match status" value="1"/>
</dbReference>
<protein>
    <submittedName>
        <fullName evidence="5">NAD(P)-binding protein</fullName>
    </submittedName>
</protein>
<feature type="domain" description="NmrA-like" evidence="4">
    <location>
        <begin position="119"/>
        <end position="254"/>
    </location>
</feature>
<evidence type="ECO:0000259" key="4">
    <source>
        <dbReference type="Pfam" id="PF05368"/>
    </source>
</evidence>
<keyword evidence="3" id="KW-0560">Oxidoreductase</keyword>
<dbReference type="InterPro" id="IPR036291">
    <property type="entry name" value="NAD(P)-bd_dom_sf"/>
</dbReference>
<proteinExistence type="inferred from homology"/>
<evidence type="ECO:0000256" key="2">
    <source>
        <dbReference type="ARBA" id="ARBA00022857"/>
    </source>
</evidence>
<dbReference type="GO" id="GO:0016491">
    <property type="term" value="F:oxidoreductase activity"/>
    <property type="evidence" value="ECO:0007669"/>
    <property type="project" value="UniProtKB-KW"/>
</dbReference>
<dbReference type="SUPFAM" id="SSF51735">
    <property type="entry name" value="NAD(P)-binding Rossmann-fold domains"/>
    <property type="match status" value="1"/>
</dbReference>
<dbReference type="AlphaFoldDB" id="A0A6A6H119"/>
<sequence length="285" mass="32319">MPYQELLVILGATGNQGISVIEHFQKRYPDLKIRGLTRNPSSIASQNLKEKGVEMVVADMNDESSLTKAFEGATYIFAMTDFWAPFLRPDGKCPRETTLRRTMGHQQDAHGKRLGDVTQLIWPAFYMENFSNDQYVYMAPKKDASGTYVMRTPARADRPIHFLSARTDIGLYVAAMLAQPPPSAHKKIKPVVAYGEALTLNQVVETFQRVTGRKMKFEQMPPGEFEEREPMIGEEFQKMYDALTAPGNKSSLDVVGPEELGIDRRDLTSLAKYIEAYDWDRFFSD</sequence>
<comment type="similarity">
    <text evidence="1">Belongs to the NmrA-type oxidoreductase family.</text>
</comment>
<dbReference type="InterPro" id="IPR051164">
    <property type="entry name" value="NmrA-like_oxidored"/>
</dbReference>
<evidence type="ECO:0000313" key="6">
    <source>
        <dbReference type="Proteomes" id="UP000800092"/>
    </source>
</evidence>
<dbReference type="InterPro" id="IPR008030">
    <property type="entry name" value="NmrA-like"/>
</dbReference>
<dbReference type="Gene3D" id="3.40.50.720">
    <property type="entry name" value="NAD(P)-binding Rossmann-like Domain"/>
    <property type="match status" value="2"/>
</dbReference>
<name>A0A6A6H119_VIRVR</name>
<accession>A0A6A6H119</accession>
<dbReference type="PANTHER" id="PTHR42748">
    <property type="entry name" value="NITROGEN METABOLITE REPRESSION PROTEIN NMRA FAMILY MEMBER"/>
    <property type="match status" value="1"/>
</dbReference>
<dbReference type="GO" id="GO:0005634">
    <property type="term" value="C:nucleus"/>
    <property type="evidence" value="ECO:0007669"/>
    <property type="project" value="TreeGrafter"/>
</dbReference>
<evidence type="ECO:0000256" key="1">
    <source>
        <dbReference type="ARBA" id="ARBA00006328"/>
    </source>
</evidence>
<evidence type="ECO:0000256" key="3">
    <source>
        <dbReference type="ARBA" id="ARBA00023002"/>
    </source>
</evidence>
<keyword evidence="6" id="KW-1185">Reference proteome</keyword>
<gene>
    <name evidence="5" type="ORF">EV356DRAFT_579216</name>
</gene>
<reference evidence="5" key="1">
    <citation type="journal article" date="2020" name="Stud. Mycol.">
        <title>101 Dothideomycetes genomes: a test case for predicting lifestyles and emergence of pathogens.</title>
        <authorList>
            <person name="Haridas S."/>
            <person name="Albert R."/>
            <person name="Binder M."/>
            <person name="Bloem J."/>
            <person name="Labutti K."/>
            <person name="Salamov A."/>
            <person name="Andreopoulos B."/>
            <person name="Baker S."/>
            <person name="Barry K."/>
            <person name="Bills G."/>
            <person name="Bluhm B."/>
            <person name="Cannon C."/>
            <person name="Castanera R."/>
            <person name="Culley D."/>
            <person name="Daum C."/>
            <person name="Ezra D."/>
            <person name="Gonzalez J."/>
            <person name="Henrissat B."/>
            <person name="Kuo A."/>
            <person name="Liang C."/>
            <person name="Lipzen A."/>
            <person name="Lutzoni F."/>
            <person name="Magnuson J."/>
            <person name="Mondo S."/>
            <person name="Nolan M."/>
            <person name="Ohm R."/>
            <person name="Pangilinan J."/>
            <person name="Park H.-J."/>
            <person name="Ramirez L."/>
            <person name="Alfaro M."/>
            <person name="Sun H."/>
            <person name="Tritt A."/>
            <person name="Yoshinaga Y."/>
            <person name="Zwiers L.-H."/>
            <person name="Turgeon B."/>
            <person name="Goodwin S."/>
            <person name="Spatafora J."/>
            <person name="Crous P."/>
            <person name="Grigoriev I."/>
        </authorList>
    </citation>
    <scope>NUCLEOTIDE SEQUENCE</scope>
    <source>
        <strain evidence="5">Tuck. ex Michener</strain>
    </source>
</reference>
<dbReference type="Proteomes" id="UP000800092">
    <property type="component" value="Unassembled WGS sequence"/>
</dbReference>
<dbReference type="Pfam" id="PF05368">
    <property type="entry name" value="NmrA"/>
    <property type="match status" value="2"/>
</dbReference>